<evidence type="ECO:0000256" key="3">
    <source>
        <dbReference type="ARBA" id="ARBA00022694"/>
    </source>
</evidence>
<dbReference type="STRING" id="717646.M2N8X9"/>
<comment type="function">
    <text evidence="6">Required for the formation of N(7)-methylguanine at position 46 (m7G46) in tRNA. In the complex, it is required to stabilize and induce conformational changes of the catalytic subunit.</text>
</comment>
<proteinExistence type="inferred from homology"/>
<protein>
    <submittedName>
        <fullName evidence="9">Uncharacterized protein</fullName>
    </submittedName>
</protein>
<dbReference type="GO" id="GO:0043527">
    <property type="term" value="C:tRNA methyltransferase complex"/>
    <property type="evidence" value="ECO:0007669"/>
    <property type="project" value="TreeGrafter"/>
</dbReference>
<dbReference type="InterPro" id="IPR015943">
    <property type="entry name" value="WD40/YVTN_repeat-like_dom_sf"/>
</dbReference>
<evidence type="ECO:0000256" key="5">
    <source>
        <dbReference type="ARBA" id="ARBA00023242"/>
    </source>
</evidence>
<comment type="similarity">
    <text evidence="6">Belongs to the WD repeat TRM82 family.</text>
</comment>
<feature type="repeat" description="WD" evidence="7">
    <location>
        <begin position="251"/>
        <end position="283"/>
    </location>
</feature>
<dbReference type="PANTHER" id="PTHR16288">
    <property type="entry name" value="WD40 REPEAT PROTEIN 4"/>
    <property type="match status" value="1"/>
</dbReference>
<dbReference type="eggNOG" id="KOG3914">
    <property type="taxonomic scope" value="Eukaryota"/>
</dbReference>
<dbReference type="SUPFAM" id="SSF50978">
    <property type="entry name" value="WD40 repeat-like"/>
    <property type="match status" value="1"/>
</dbReference>
<dbReference type="Pfam" id="PF00400">
    <property type="entry name" value="WD40"/>
    <property type="match status" value="2"/>
</dbReference>
<evidence type="ECO:0000313" key="9">
    <source>
        <dbReference type="EMBL" id="EMC95290.1"/>
    </source>
</evidence>
<dbReference type="AlphaFoldDB" id="M2N8X9"/>
<dbReference type="GO" id="GO:0106004">
    <property type="term" value="P:tRNA (guanine-N7)-methylation"/>
    <property type="evidence" value="ECO:0007669"/>
    <property type="project" value="UniProtKB-UniRule"/>
</dbReference>
<sequence length="493" mass="53782">MQHPYHCLVPITAQGDGAKSLLLLACGSNLILASTMNGSIISMWTSDPGVLLATEPGSGGGDEDGRRKKRQRIGTKSGASPRIVKLAVSPHGQHAVAVTDDKCLRVFDIKNDVLTEVSQRTMPKRPCAVKILPDNATILSADKFGDVYSLPLLPSEPDSSHAASGEDPFPETQKAAFKPSATNLTVHTKRNRKALEAQLKQKSFTAKKEALKYATREVDGRERSYIITADRDEHIRVSRGLPHTHVIEGYCLGHSEYVSKLCLVPGTDLLVSGGGDDWLGVWNWTTFALRHKLQLPRGAIASYAASTSAVASERTVDDAKDTLAINVSGLWTVPYMDSSGNHEIAVAVGCERTPLLFLVRSSSLQSSEADSLLFTKLELPAPPLDVVCSENSVIISIDNRQSESERLKAYKISEDDVGLGYQLRIEPDAAWNTRLKCLNDAEQEQHCDDESVDELLYSVATLRKRRAWSSKQGEYGDEDPTNDLTEAGDDIAE</sequence>
<keyword evidence="2 6" id="KW-0853">WD repeat</keyword>
<accession>M2N8X9</accession>
<dbReference type="OMA" id="SERCMPK"/>
<dbReference type="InterPro" id="IPR028884">
    <property type="entry name" value="Trm82"/>
</dbReference>
<dbReference type="HAMAP" id="MF_03056">
    <property type="entry name" value="TRM82"/>
    <property type="match status" value="1"/>
</dbReference>
<dbReference type="HOGENOM" id="CLU_022082_0_0_1"/>
<evidence type="ECO:0000256" key="1">
    <source>
        <dbReference type="ARBA" id="ARBA00004123"/>
    </source>
</evidence>
<feature type="region of interest" description="Disordered" evidence="8">
    <location>
        <begin position="52"/>
        <end position="80"/>
    </location>
</feature>
<dbReference type="GO" id="GO:0005829">
    <property type="term" value="C:cytosol"/>
    <property type="evidence" value="ECO:0007669"/>
    <property type="project" value="TreeGrafter"/>
</dbReference>
<keyword evidence="5 6" id="KW-0539">Nucleus</keyword>
<dbReference type="EMBL" id="KB445557">
    <property type="protein sequence ID" value="EMC95290.1"/>
    <property type="molecule type" value="Genomic_DNA"/>
</dbReference>
<evidence type="ECO:0000256" key="2">
    <source>
        <dbReference type="ARBA" id="ARBA00022574"/>
    </source>
</evidence>
<dbReference type="PANTHER" id="PTHR16288:SF0">
    <property type="entry name" value="TRNA (GUANINE-N(7)-)-METHYLTRANSFERASE NON-CATALYTIC SUBUNIT WDR4"/>
    <property type="match status" value="1"/>
</dbReference>
<keyword evidence="10" id="KW-1185">Reference proteome</keyword>
<dbReference type="InterPro" id="IPR036322">
    <property type="entry name" value="WD40_repeat_dom_sf"/>
</dbReference>
<dbReference type="GeneID" id="19115253"/>
<gene>
    <name evidence="9" type="ORF">BAUCODRAFT_534420</name>
</gene>
<keyword evidence="4 6" id="KW-0677">Repeat</keyword>
<evidence type="ECO:0000256" key="8">
    <source>
        <dbReference type="SAM" id="MobiDB-lite"/>
    </source>
</evidence>
<organism evidence="9 10">
    <name type="scientific">Baudoinia panamericana (strain UAMH 10762)</name>
    <name type="common">Angels' share fungus</name>
    <name type="synonym">Baudoinia compniacensis (strain UAMH 10762)</name>
    <dbReference type="NCBI Taxonomy" id="717646"/>
    <lineage>
        <taxon>Eukaryota</taxon>
        <taxon>Fungi</taxon>
        <taxon>Dikarya</taxon>
        <taxon>Ascomycota</taxon>
        <taxon>Pezizomycotina</taxon>
        <taxon>Dothideomycetes</taxon>
        <taxon>Dothideomycetidae</taxon>
        <taxon>Mycosphaerellales</taxon>
        <taxon>Teratosphaeriaceae</taxon>
        <taxon>Baudoinia</taxon>
    </lineage>
</organism>
<evidence type="ECO:0000256" key="4">
    <source>
        <dbReference type="ARBA" id="ARBA00022737"/>
    </source>
</evidence>
<dbReference type="Proteomes" id="UP000011761">
    <property type="component" value="Unassembled WGS sequence"/>
</dbReference>
<comment type="subcellular location">
    <subcellularLocation>
        <location evidence="1 6">Nucleus</location>
    </subcellularLocation>
</comment>
<feature type="compositionally biased region" description="Acidic residues" evidence="8">
    <location>
        <begin position="475"/>
        <end position="493"/>
    </location>
</feature>
<dbReference type="InterPro" id="IPR001680">
    <property type="entry name" value="WD40_rpt"/>
</dbReference>
<dbReference type="PROSITE" id="PS50082">
    <property type="entry name" value="WD_REPEATS_2"/>
    <property type="match status" value="1"/>
</dbReference>
<dbReference type="RefSeq" id="XP_007677819.1">
    <property type="nucleotide sequence ID" value="XM_007679629.1"/>
</dbReference>
<dbReference type="Gene3D" id="2.130.10.10">
    <property type="entry name" value="YVTN repeat-like/Quinoprotein amine dehydrogenase"/>
    <property type="match status" value="2"/>
</dbReference>
<evidence type="ECO:0000313" key="10">
    <source>
        <dbReference type="Proteomes" id="UP000011761"/>
    </source>
</evidence>
<reference evidence="9 10" key="1">
    <citation type="journal article" date="2012" name="PLoS Pathog.">
        <title>Diverse lifestyles and strategies of plant pathogenesis encoded in the genomes of eighteen Dothideomycetes fungi.</title>
        <authorList>
            <person name="Ohm R.A."/>
            <person name="Feau N."/>
            <person name="Henrissat B."/>
            <person name="Schoch C.L."/>
            <person name="Horwitz B.A."/>
            <person name="Barry K.W."/>
            <person name="Condon B.J."/>
            <person name="Copeland A.C."/>
            <person name="Dhillon B."/>
            <person name="Glaser F."/>
            <person name="Hesse C.N."/>
            <person name="Kosti I."/>
            <person name="LaButti K."/>
            <person name="Lindquist E.A."/>
            <person name="Lucas S."/>
            <person name="Salamov A.A."/>
            <person name="Bradshaw R.E."/>
            <person name="Ciuffetti L."/>
            <person name="Hamelin R.C."/>
            <person name="Kema G.H.J."/>
            <person name="Lawrence C."/>
            <person name="Scott J.A."/>
            <person name="Spatafora J.W."/>
            <person name="Turgeon B.G."/>
            <person name="de Wit P.J.G.M."/>
            <person name="Zhong S."/>
            <person name="Goodwin S.B."/>
            <person name="Grigoriev I.V."/>
        </authorList>
    </citation>
    <scope>NUCLEOTIDE SEQUENCE [LARGE SCALE GENOMIC DNA]</scope>
    <source>
        <strain evidence="9 10">UAMH 10762</strain>
    </source>
</reference>
<dbReference type="KEGG" id="bcom:BAUCODRAFT_534420"/>
<dbReference type="UniPathway" id="UPA00989"/>
<dbReference type="OrthoDB" id="339900at2759"/>
<name>M2N8X9_BAUPA</name>
<keyword evidence="3 6" id="KW-0819">tRNA processing</keyword>
<evidence type="ECO:0000256" key="7">
    <source>
        <dbReference type="PROSITE-ProRule" id="PRU00221"/>
    </source>
</evidence>
<comment type="pathway">
    <text evidence="6">tRNA modification; N(7)-methylguanine-tRNA biosynthesis.</text>
</comment>
<feature type="region of interest" description="Disordered" evidence="8">
    <location>
        <begin position="466"/>
        <end position="493"/>
    </location>
</feature>
<dbReference type="GO" id="GO:0005634">
    <property type="term" value="C:nucleus"/>
    <property type="evidence" value="ECO:0007669"/>
    <property type="project" value="UniProtKB-SubCell"/>
</dbReference>
<evidence type="ECO:0000256" key="6">
    <source>
        <dbReference type="HAMAP-Rule" id="MF_03056"/>
    </source>
</evidence>
<dbReference type="SMART" id="SM00320">
    <property type="entry name" value="WD40"/>
    <property type="match status" value="3"/>
</dbReference>
<feature type="region of interest" description="Disordered" evidence="8">
    <location>
        <begin position="156"/>
        <end position="182"/>
    </location>
</feature>